<evidence type="ECO:0000313" key="9">
    <source>
        <dbReference type="Proteomes" id="UP000257109"/>
    </source>
</evidence>
<dbReference type="Gene3D" id="2.20.25.80">
    <property type="entry name" value="WRKY domain"/>
    <property type="match status" value="1"/>
</dbReference>
<feature type="region of interest" description="Disordered" evidence="6">
    <location>
        <begin position="102"/>
        <end position="127"/>
    </location>
</feature>
<evidence type="ECO:0000256" key="6">
    <source>
        <dbReference type="SAM" id="MobiDB-lite"/>
    </source>
</evidence>
<evidence type="ECO:0000256" key="5">
    <source>
        <dbReference type="ARBA" id="ARBA00023242"/>
    </source>
</evidence>
<feature type="compositionally biased region" description="Polar residues" evidence="6">
    <location>
        <begin position="102"/>
        <end position="117"/>
    </location>
</feature>
<feature type="domain" description="WRKY" evidence="7">
    <location>
        <begin position="145"/>
        <end position="207"/>
    </location>
</feature>
<evidence type="ECO:0000313" key="8">
    <source>
        <dbReference type="EMBL" id="RDX60869.1"/>
    </source>
</evidence>
<comment type="caution">
    <text evidence="8">The sequence shown here is derived from an EMBL/GenBank/DDBJ whole genome shotgun (WGS) entry which is preliminary data.</text>
</comment>
<gene>
    <name evidence="8" type="primary">WRKY70</name>
    <name evidence="8" type="ORF">CR513_60955</name>
</gene>
<dbReference type="Proteomes" id="UP000257109">
    <property type="component" value="Unassembled WGS sequence"/>
</dbReference>
<evidence type="ECO:0000259" key="7">
    <source>
        <dbReference type="PROSITE" id="PS50811"/>
    </source>
</evidence>
<evidence type="ECO:0000256" key="1">
    <source>
        <dbReference type="ARBA" id="ARBA00004123"/>
    </source>
</evidence>
<dbReference type="Pfam" id="PF03106">
    <property type="entry name" value="WRKY"/>
    <property type="match status" value="1"/>
</dbReference>
<dbReference type="InterPro" id="IPR003657">
    <property type="entry name" value="WRKY_dom"/>
</dbReference>
<proteinExistence type="predicted"/>
<keyword evidence="9" id="KW-1185">Reference proteome</keyword>
<evidence type="ECO:0000256" key="4">
    <source>
        <dbReference type="ARBA" id="ARBA00023163"/>
    </source>
</evidence>
<keyword evidence="3" id="KW-0238">DNA-binding</keyword>
<dbReference type="STRING" id="157652.A0A371E4A3"/>
<dbReference type="AlphaFoldDB" id="A0A371E4A3"/>
<protein>
    <submittedName>
        <fullName evidence="8">WRKY transcription factor 70</fullName>
    </submittedName>
</protein>
<dbReference type="PROSITE" id="PS50811">
    <property type="entry name" value="WRKY"/>
    <property type="match status" value="1"/>
</dbReference>
<dbReference type="GO" id="GO:0003700">
    <property type="term" value="F:DNA-binding transcription factor activity"/>
    <property type="evidence" value="ECO:0007669"/>
    <property type="project" value="InterPro"/>
</dbReference>
<reference evidence="8" key="1">
    <citation type="submission" date="2018-05" db="EMBL/GenBank/DDBJ databases">
        <title>Draft genome of Mucuna pruriens seed.</title>
        <authorList>
            <person name="Nnadi N.E."/>
            <person name="Vos R."/>
            <person name="Hasami M.H."/>
            <person name="Devisetty U.K."/>
            <person name="Aguiy J.C."/>
        </authorList>
    </citation>
    <scope>NUCLEOTIDE SEQUENCE [LARGE SCALE GENOMIC DNA]</scope>
    <source>
        <strain evidence="8">JCA_2017</strain>
    </source>
</reference>
<accession>A0A371E4A3</accession>
<dbReference type="GO" id="GO:0005634">
    <property type="term" value="C:nucleus"/>
    <property type="evidence" value="ECO:0007669"/>
    <property type="project" value="UniProtKB-SubCell"/>
</dbReference>
<evidence type="ECO:0000256" key="3">
    <source>
        <dbReference type="ARBA" id="ARBA00023125"/>
    </source>
</evidence>
<keyword evidence="5" id="KW-0539">Nucleus</keyword>
<dbReference type="PANTHER" id="PTHR31282">
    <property type="entry name" value="WRKY TRANSCRIPTION FACTOR 21-RELATED"/>
    <property type="match status" value="1"/>
</dbReference>
<feature type="non-terminal residue" evidence="8">
    <location>
        <position position="1"/>
    </location>
</feature>
<keyword evidence="4" id="KW-0804">Transcription</keyword>
<dbReference type="SMART" id="SM00774">
    <property type="entry name" value="WRKY"/>
    <property type="match status" value="1"/>
</dbReference>
<dbReference type="InterPro" id="IPR036576">
    <property type="entry name" value="WRKY_dom_sf"/>
</dbReference>
<dbReference type="GO" id="GO:0043565">
    <property type="term" value="F:sequence-specific DNA binding"/>
    <property type="evidence" value="ECO:0007669"/>
    <property type="project" value="InterPro"/>
</dbReference>
<keyword evidence="2" id="KW-0805">Transcription regulation</keyword>
<dbReference type="SUPFAM" id="SSF118290">
    <property type="entry name" value="WRKY DNA-binding domain"/>
    <property type="match status" value="1"/>
</dbReference>
<dbReference type="EMBL" id="QJKJ01016525">
    <property type="protein sequence ID" value="RDX60869.1"/>
    <property type="molecule type" value="Genomic_DNA"/>
</dbReference>
<organism evidence="8 9">
    <name type="scientific">Mucuna pruriens</name>
    <name type="common">Velvet bean</name>
    <name type="synonym">Dolichos pruriens</name>
    <dbReference type="NCBI Taxonomy" id="157652"/>
    <lineage>
        <taxon>Eukaryota</taxon>
        <taxon>Viridiplantae</taxon>
        <taxon>Streptophyta</taxon>
        <taxon>Embryophyta</taxon>
        <taxon>Tracheophyta</taxon>
        <taxon>Spermatophyta</taxon>
        <taxon>Magnoliopsida</taxon>
        <taxon>eudicotyledons</taxon>
        <taxon>Gunneridae</taxon>
        <taxon>Pentapetalae</taxon>
        <taxon>rosids</taxon>
        <taxon>fabids</taxon>
        <taxon>Fabales</taxon>
        <taxon>Fabaceae</taxon>
        <taxon>Papilionoideae</taxon>
        <taxon>50 kb inversion clade</taxon>
        <taxon>NPAAA clade</taxon>
        <taxon>indigoferoid/millettioid clade</taxon>
        <taxon>Phaseoleae</taxon>
        <taxon>Mucuna</taxon>
    </lineage>
</organism>
<sequence>MQIMSILVKILNKMKRMVCGESESVSGKKKRLIMKELVKGQEAATQLKLLLQNPFGSEVSLSSQELMTIVLTSFTQALSIITSSSLEPSSAHDLTHRTLLNASPVATSGNDPSSDGGNRSRKAGRGRYNRRRSALAWTIVSCATDDNHAWRKYGQKRIQNSEFPRCYFRCSHKYDQGCRATKQVQRDEENPNMYQTTYIGIHTCNASSTDSTDWESYLVNSDRDSNLPNLQDRHIISSPSLTIKQQFPKEETPTDVIDHKLDPNLWSDLNDFQPSKPTTMPLQMESDNADNEYSYTDSQCLLMDFGVASVHFGTDFHFDQSQLF</sequence>
<comment type="subcellular location">
    <subcellularLocation>
        <location evidence="1">Nucleus</location>
    </subcellularLocation>
</comment>
<name>A0A371E4A3_MUCPR</name>
<dbReference type="InterPro" id="IPR044810">
    <property type="entry name" value="WRKY_plant"/>
</dbReference>
<evidence type="ECO:0000256" key="2">
    <source>
        <dbReference type="ARBA" id="ARBA00023015"/>
    </source>
</evidence>
<dbReference type="OrthoDB" id="2021064at2759"/>